<evidence type="ECO:0000313" key="3">
    <source>
        <dbReference type="EMBL" id="PIP46291.1"/>
    </source>
</evidence>
<dbReference type="Gene3D" id="1.10.101.10">
    <property type="entry name" value="PGBD-like superfamily/PGBD"/>
    <property type="match status" value="1"/>
</dbReference>
<dbReference type="InterPro" id="IPR036365">
    <property type="entry name" value="PGBD-like_sf"/>
</dbReference>
<feature type="coiled-coil region" evidence="1">
    <location>
        <begin position="254"/>
        <end position="284"/>
    </location>
</feature>
<protein>
    <recommendedName>
        <fullName evidence="2">Peptidoglycan binding-like domain-containing protein</fullName>
    </recommendedName>
</protein>
<dbReference type="Pfam" id="PF01471">
    <property type="entry name" value="PG_binding_1"/>
    <property type="match status" value="1"/>
</dbReference>
<dbReference type="InterPro" id="IPR002477">
    <property type="entry name" value="Peptidoglycan-bd-like"/>
</dbReference>
<organism evidence="3 4">
    <name type="scientific">Candidatus Colwellbacteria bacterium CG23_combo_of_CG06-09_8_20_14_all_42_19</name>
    <dbReference type="NCBI Taxonomy" id="1974541"/>
    <lineage>
        <taxon>Bacteria</taxon>
        <taxon>Candidatus Colwelliibacteriota</taxon>
    </lineage>
</organism>
<dbReference type="EMBL" id="PCSK01000021">
    <property type="protein sequence ID" value="PIP46291.1"/>
    <property type="molecule type" value="Genomic_DNA"/>
</dbReference>
<name>A0A2H0ALK1_9BACT</name>
<keyword evidence="1" id="KW-0175">Coiled coil</keyword>
<accession>A0A2H0ALK1</accession>
<reference evidence="3 4" key="1">
    <citation type="submission" date="2017-09" db="EMBL/GenBank/DDBJ databases">
        <title>Depth-based differentiation of microbial function through sediment-hosted aquifers and enrichment of novel symbionts in the deep terrestrial subsurface.</title>
        <authorList>
            <person name="Probst A.J."/>
            <person name="Ladd B."/>
            <person name="Jarett J.K."/>
            <person name="Geller-Mcgrath D.E."/>
            <person name="Sieber C.M."/>
            <person name="Emerson J.B."/>
            <person name="Anantharaman K."/>
            <person name="Thomas B.C."/>
            <person name="Malmstrom R."/>
            <person name="Stieglmeier M."/>
            <person name="Klingl A."/>
            <person name="Woyke T."/>
            <person name="Ryan C.M."/>
            <person name="Banfield J.F."/>
        </authorList>
    </citation>
    <scope>NUCLEOTIDE SEQUENCE [LARGE SCALE GENOMIC DNA]</scope>
    <source>
        <strain evidence="3">CG23_combo_of_CG06-09_8_20_14_all_42_19</strain>
    </source>
</reference>
<dbReference type="AlphaFoldDB" id="A0A2H0ALK1"/>
<dbReference type="Proteomes" id="UP000230007">
    <property type="component" value="Unassembled WGS sequence"/>
</dbReference>
<comment type="caution">
    <text evidence="3">The sequence shown here is derived from an EMBL/GenBank/DDBJ whole genome shotgun (WGS) entry which is preliminary data.</text>
</comment>
<dbReference type="InterPro" id="IPR036366">
    <property type="entry name" value="PGBDSf"/>
</dbReference>
<dbReference type="SUPFAM" id="SSF47090">
    <property type="entry name" value="PGBD-like"/>
    <property type="match status" value="1"/>
</dbReference>
<sequence length="285" mass="30498">MALLVASLALPVQAVESSPVASGKVFPSTLKSGSTGDFVSDLQNILKSDTSIYPEGLVTGYFGKLTEEAVKKLQKKYGLPETGVVDDTTQQIIFPNTVEINVVTPNGGESWDKKDVHNILWKSTIGPVTSGAASGGTSAGAVASSIAPFFPRASIDLIKDSDVSYRYHITTVSLYQSQYPWKIPGNIQEASDYRVRISTGGDTPCVYRMEGKTDTSIMPYPCPLSAAYPIYSASDTSDNPFAVTGATPPSPEIIAKLKAQVAQIENALNNLLRQVQELKSLIESL</sequence>
<gene>
    <name evidence="3" type="ORF">COX15_01065</name>
</gene>
<evidence type="ECO:0000256" key="1">
    <source>
        <dbReference type="SAM" id="Coils"/>
    </source>
</evidence>
<evidence type="ECO:0000259" key="2">
    <source>
        <dbReference type="Pfam" id="PF01471"/>
    </source>
</evidence>
<proteinExistence type="predicted"/>
<evidence type="ECO:0000313" key="4">
    <source>
        <dbReference type="Proteomes" id="UP000230007"/>
    </source>
</evidence>
<feature type="domain" description="Peptidoglycan binding-like" evidence="2">
    <location>
        <begin position="36"/>
        <end position="92"/>
    </location>
</feature>